<dbReference type="EMBL" id="JAGDFM010000337">
    <property type="protein sequence ID" value="KAG7379648.1"/>
    <property type="molecule type" value="Genomic_DNA"/>
</dbReference>
<dbReference type="Proteomes" id="UP000694044">
    <property type="component" value="Unassembled WGS sequence"/>
</dbReference>
<keyword evidence="3" id="KW-1185">Reference proteome</keyword>
<reference evidence="2" key="1">
    <citation type="submission" date="2021-02" db="EMBL/GenBank/DDBJ databases">
        <authorList>
            <person name="Palmer J.M."/>
        </authorList>
    </citation>
    <scope>NUCLEOTIDE SEQUENCE</scope>
    <source>
        <strain evidence="2">SCRP734</strain>
    </source>
</reference>
<accession>A0A8T1VHL6</accession>
<evidence type="ECO:0000313" key="3">
    <source>
        <dbReference type="Proteomes" id="UP000694044"/>
    </source>
</evidence>
<evidence type="ECO:0000313" key="2">
    <source>
        <dbReference type="EMBL" id="KAG7379648.1"/>
    </source>
</evidence>
<sequence length="730" mass="80332">MCPGCVEEGDGFVVEQASFTVVPPTTAGRKSNPRAPTEPTEPLSELAFVVVWLLLLAFHGLCAAYLLAMAMLYFFMENPLMAYYTNLLALPEHRYFRLFGILVGMLGALHGLQLVLHLLWSIKARTPAVFPRAAMTLRVVKFFQGLKKTKTRPVESTSSRSRSSISSISAFTTAGLQDMLSVEGNHFALVFLVRKAVEAGAQIVQCHRYSTLIGRVWINHAYAAMVVVNCWVTPLLDYLMLASDSRATKKASTRNVVKEIAAVSIRERTICVTVDTLMAMMACLVLPLAIFVPYVQVFDASWYGFPMEILYGDVSFPNLIRENQALFALTFVDAVTKLVPHLSILFGMASISLILELHSPRSFRRRGRIVSAGTSLVVAQGKPRDSKALTGTVSKRGGSKPVVGLTFLRRVGAPLCFVAAGAAILGLHLHAAHLANRADSKTMAMCLQGLRPWFAENVSCSVLEYSCHSHGVLTPPGDALDHLQSDAVTAIVFEHCTEFEMPPSILRFRNLLGLELWNVSIAKWGEDAALNARLHPDMIYLVMVYTNMTEMPQGLLTIPLPPLLGDIEISITNLTVIPDELAVAWSNVRLVYLEHTPLEAFPTALFKIPSLSVSLLDDGLETIPDDLFTTVSLLDEYLEVCFSYNPIKELPSSIREGLLINYLSIDHTELTELPAWVDDVGQWINLGGCLVCNDTDPKVPGIAGCTDWGWDPMVDGRYPLALVAPLREIN</sequence>
<dbReference type="OrthoDB" id="2015831at2759"/>
<organism evidence="2 3">
    <name type="scientific">Phytophthora pseudosyringae</name>
    <dbReference type="NCBI Taxonomy" id="221518"/>
    <lineage>
        <taxon>Eukaryota</taxon>
        <taxon>Sar</taxon>
        <taxon>Stramenopiles</taxon>
        <taxon>Oomycota</taxon>
        <taxon>Peronosporomycetes</taxon>
        <taxon>Peronosporales</taxon>
        <taxon>Peronosporaceae</taxon>
        <taxon>Phytophthora</taxon>
    </lineage>
</organism>
<comment type="caution">
    <text evidence="2">The sequence shown here is derived from an EMBL/GenBank/DDBJ whole genome shotgun (WGS) entry which is preliminary data.</text>
</comment>
<dbReference type="AlphaFoldDB" id="A0A8T1VHL6"/>
<feature type="transmembrane region" description="Helical" evidence="1">
    <location>
        <begin position="338"/>
        <end position="358"/>
    </location>
</feature>
<keyword evidence="1" id="KW-0472">Membrane</keyword>
<keyword evidence="1" id="KW-0812">Transmembrane</keyword>
<evidence type="ECO:0000256" key="1">
    <source>
        <dbReference type="SAM" id="Phobius"/>
    </source>
</evidence>
<protein>
    <submittedName>
        <fullName evidence="2">Uncharacterized protein</fullName>
    </submittedName>
</protein>
<feature type="transmembrane region" description="Helical" evidence="1">
    <location>
        <begin position="415"/>
        <end position="435"/>
    </location>
</feature>
<gene>
    <name evidence="2" type="ORF">PHYPSEUDO_008331</name>
</gene>
<name>A0A8T1VHL6_9STRA</name>
<feature type="transmembrane region" description="Helical" evidence="1">
    <location>
        <begin position="46"/>
        <end position="75"/>
    </location>
</feature>
<feature type="transmembrane region" description="Helical" evidence="1">
    <location>
        <begin position="95"/>
        <end position="120"/>
    </location>
</feature>
<proteinExistence type="predicted"/>
<keyword evidence="1" id="KW-1133">Transmembrane helix</keyword>
<feature type="transmembrane region" description="Helical" evidence="1">
    <location>
        <begin position="276"/>
        <end position="297"/>
    </location>
</feature>